<dbReference type="InterPro" id="IPR036390">
    <property type="entry name" value="WH_DNA-bd_sf"/>
</dbReference>
<keyword evidence="4" id="KW-0804">Transcription</keyword>
<dbReference type="PANTHER" id="PTHR30126">
    <property type="entry name" value="HTH-TYPE TRANSCRIPTIONAL REGULATOR"/>
    <property type="match status" value="1"/>
</dbReference>
<evidence type="ECO:0000313" key="8">
    <source>
        <dbReference type="Proteomes" id="UP000050297"/>
    </source>
</evidence>
<evidence type="ECO:0000259" key="6">
    <source>
        <dbReference type="PROSITE" id="PS50931"/>
    </source>
</evidence>
<dbReference type="InterPro" id="IPR000847">
    <property type="entry name" value="LysR_HTH_N"/>
</dbReference>
<dbReference type="RefSeq" id="WP_057450369.1">
    <property type="nucleotide sequence ID" value="NZ_LJPM01000589.1"/>
</dbReference>
<feature type="region of interest" description="Disordered" evidence="5">
    <location>
        <begin position="92"/>
        <end position="112"/>
    </location>
</feature>
<dbReference type="Gene3D" id="1.10.10.10">
    <property type="entry name" value="Winged helix-like DNA-binding domain superfamily/Winged helix DNA-binding domain"/>
    <property type="match status" value="1"/>
</dbReference>
<evidence type="ECO:0000256" key="5">
    <source>
        <dbReference type="SAM" id="MobiDB-lite"/>
    </source>
</evidence>
<dbReference type="GO" id="GO:0003700">
    <property type="term" value="F:DNA-binding transcription factor activity"/>
    <property type="evidence" value="ECO:0007669"/>
    <property type="project" value="InterPro"/>
</dbReference>
<dbReference type="FunFam" id="1.10.10.10:FF:000001">
    <property type="entry name" value="LysR family transcriptional regulator"/>
    <property type="match status" value="1"/>
</dbReference>
<dbReference type="PATRIC" id="fig|199198.5.peg.4804"/>
<dbReference type="Proteomes" id="UP000050297">
    <property type="component" value="Unassembled WGS sequence"/>
</dbReference>
<dbReference type="GO" id="GO:0000976">
    <property type="term" value="F:transcription cis-regulatory region binding"/>
    <property type="evidence" value="ECO:0007669"/>
    <property type="project" value="TreeGrafter"/>
</dbReference>
<dbReference type="InterPro" id="IPR036388">
    <property type="entry name" value="WH-like_DNA-bd_sf"/>
</dbReference>
<dbReference type="EMBL" id="LJPM01000589">
    <property type="protein sequence ID" value="KPW09225.1"/>
    <property type="molecule type" value="Genomic_DNA"/>
</dbReference>
<dbReference type="PANTHER" id="PTHR30126:SF40">
    <property type="entry name" value="HTH-TYPE TRANSCRIPTIONAL REGULATOR GLTR"/>
    <property type="match status" value="1"/>
</dbReference>
<accession>A0A0P9KZ07</accession>
<evidence type="ECO:0000313" key="7">
    <source>
        <dbReference type="EMBL" id="KPW09225.1"/>
    </source>
</evidence>
<dbReference type="PROSITE" id="PS50931">
    <property type="entry name" value="HTH_LYSR"/>
    <property type="match status" value="1"/>
</dbReference>
<dbReference type="SUPFAM" id="SSF46785">
    <property type="entry name" value="Winged helix' DNA-binding domain"/>
    <property type="match status" value="1"/>
</dbReference>
<dbReference type="PRINTS" id="PR00039">
    <property type="entry name" value="HTHLYSR"/>
</dbReference>
<keyword evidence="2" id="KW-0805">Transcription regulation</keyword>
<comment type="caution">
    <text evidence="7">The sequence shown here is derived from an EMBL/GenBank/DDBJ whole genome shotgun (WGS) entry which is preliminary data.</text>
</comment>
<gene>
    <name evidence="7" type="ORF">ALO91_03379</name>
</gene>
<protein>
    <submittedName>
        <fullName evidence="7">LysR family transcriptional regulator</fullName>
    </submittedName>
</protein>
<evidence type="ECO:0000256" key="1">
    <source>
        <dbReference type="ARBA" id="ARBA00009437"/>
    </source>
</evidence>
<dbReference type="Pfam" id="PF00126">
    <property type="entry name" value="HTH_1"/>
    <property type="match status" value="1"/>
</dbReference>
<name>A0A0P9KZ07_PSESX</name>
<evidence type="ECO:0000256" key="3">
    <source>
        <dbReference type="ARBA" id="ARBA00023125"/>
    </source>
</evidence>
<proteinExistence type="inferred from homology"/>
<reference evidence="7 8" key="1">
    <citation type="submission" date="2015-09" db="EMBL/GenBank/DDBJ databases">
        <title>Genome announcement of multiple Pseudomonas syringae strains.</title>
        <authorList>
            <person name="Thakur S."/>
            <person name="Wang P.W."/>
            <person name="Gong Y."/>
            <person name="Weir B.S."/>
            <person name="Guttman D.S."/>
        </authorList>
    </citation>
    <scope>NUCLEOTIDE SEQUENCE [LARGE SCALE GENOMIC DNA]</scope>
    <source>
        <strain evidence="7 8">ICMP2802</strain>
    </source>
</reference>
<feature type="domain" description="HTH lysR-type" evidence="6">
    <location>
        <begin position="1"/>
        <end position="58"/>
    </location>
</feature>
<sequence length="112" mass="12077">MNFKQLHSFVEVVHQGGFTEAAKVLNLSQSTVSKHVALLEQNLGDKVLQRMGGQVRLTDVGQIVLRRGEQLLSMRNDLATQLTALSGAPFVGPSESEPAAATIRPSLRRGGI</sequence>
<comment type="similarity">
    <text evidence="1">Belongs to the LysR transcriptional regulatory family.</text>
</comment>
<organism evidence="7 8">
    <name type="scientific">Pseudomonas syringae pv. aceris</name>
    <dbReference type="NCBI Taxonomy" id="199198"/>
    <lineage>
        <taxon>Bacteria</taxon>
        <taxon>Pseudomonadati</taxon>
        <taxon>Pseudomonadota</taxon>
        <taxon>Gammaproteobacteria</taxon>
        <taxon>Pseudomonadales</taxon>
        <taxon>Pseudomonadaceae</taxon>
        <taxon>Pseudomonas</taxon>
        <taxon>Pseudomonas syringae</taxon>
    </lineage>
</organism>
<keyword evidence="3" id="KW-0238">DNA-binding</keyword>
<evidence type="ECO:0000256" key="2">
    <source>
        <dbReference type="ARBA" id="ARBA00023015"/>
    </source>
</evidence>
<dbReference type="AlphaFoldDB" id="A0A0P9KZ07"/>
<evidence type="ECO:0000256" key="4">
    <source>
        <dbReference type="ARBA" id="ARBA00023163"/>
    </source>
</evidence>